<keyword evidence="2 3" id="KW-0418">Kinase</keyword>
<name>A0A501PC40_9PROT</name>
<dbReference type="Gene3D" id="3.30.200.20">
    <property type="entry name" value="Phosphorylase Kinase, domain 1"/>
    <property type="match status" value="1"/>
</dbReference>
<comment type="caution">
    <text evidence="3">The sequence shown here is derived from an EMBL/GenBank/DDBJ whole genome shotgun (WGS) entry which is preliminary data.</text>
</comment>
<sequence length="280" mass="31647">MQELSNLTERIFGSRVTATSGLSGGCLADLRLVRLENGREVVLKQGDNLLCEAFMLDYLRRHTSLPIPEVFHSAEDCILMEYMPGRASALDGAAEQHLASLVAELHEITAPQFGFERETVIGPLNQPNDQTADWCVFFRDRRLVHMADQGREAGKLPEEVYGRLLRLADRLEQYLGHQPQVSLLHGDLWGGNILSERGRVTGLVDPAIYYGDAEVELAFMTLFGTVGRRFFGRYSEQRPLDPDFFRTRKDIYLLYPLLVHVRLFGGSYVGQLDAILGRYL</sequence>
<keyword evidence="4" id="KW-1185">Reference proteome</keyword>
<keyword evidence="2" id="KW-0808">Transferase</keyword>
<dbReference type="PIRSF" id="PIRSF006221">
    <property type="entry name" value="Ketosamine-3-kinase"/>
    <property type="match status" value="1"/>
</dbReference>
<organism evidence="3 4">
    <name type="scientific">Emcibacter nanhaiensis</name>
    <dbReference type="NCBI Taxonomy" id="1505037"/>
    <lineage>
        <taxon>Bacteria</taxon>
        <taxon>Pseudomonadati</taxon>
        <taxon>Pseudomonadota</taxon>
        <taxon>Alphaproteobacteria</taxon>
        <taxon>Emcibacterales</taxon>
        <taxon>Emcibacteraceae</taxon>
        <taxon>Emcibacter</taxon>
    </lineage>
</organism>
<dbReference type="RefSeq" id="WP_139942074.1">
    <property type="nucleotide sequence ID" value="NZ_VFIY01000018.1"/>
</dbReference>
<dbReference type="EMBL" id="VFIY01000018">
    <property type="protein sequence ID" value="TPD57758.1"/>
    <property type="molecule type" value="Genomic_DNA"/>
</dbReference>
<proteinExistence type="inferred from homology"/>
<dbReference type="PANTHER" id="PTHR12149">
    <property type="entry name" value="FRUCTOSAMINE 3 KINASE-RELATED PROTEIN"/>
    <property type="match status" value="1"/>
</dbReference>
<evidence type="ECO:0000313" key="4">
    <source>
        <dbReference type="Proteomes" id="UP000319148"/>
    </source>
</evidence>
<protein>
    <submittedName>
        <fullName evidence="3">Fructosamine kinase family protein</fullName>
    </submittedName>
</protein>
<dbReference type="OrthoDB" id="5291879at2"/>
<evidence type="ECO:0000313" key="3">
    <source>
        <dbReference type="EMBL" id="TPD57758.1"/>
    </source>
</evidence>
<dbReference type="Proteomes" id="UP000319148">
    <property type="component" value="Unassembled WGS sequence"/>
</dbReference>
<accession>A0A501PC40</accession>
<dbReference type="PANTHER" id="PTHR12149:SF8">
    <property type="entry name" value="PROTEIN-RIBULOSAMINE 3-KINASE"/>
    <property type="match status" value="1"/>
</dbReference>
<evidence type="ECO:0000256" key="1">
    <source>
        <dbReference type="ARBA" id="ARBA00009460"/>
    </source>
</evidence>
<dbReference type="Gene3D" id="3.90.1200.10">
    <property type="match status" value="1"/>
</dbReference>
<dbReference type="Pfam" id="PF03881">
    <property type="entry name" value="Fructosamin_kin"/>
    <property type="match status" value="1"/>
</dbReference>
<comment type="similarity">
    <text evidence="1 2">Belongs to the fructosamine kinase family.</text>
</comment>
<dbReference type="AlphaFoldDB" id="A0A501PC40"/>
<dbReference type="GO" id="GO:0016301">
    <property type="term" value="F:kinase activity"/>
    <property type="evidence" value="ECO:0007669"/>
    <property type="project" value="UniProtKB-UniRule"/>
</dbReference>
<dbReference type="InterPro" id="IPR016477">
    <property type="entry name" value="Fructo-/Ketosamine-3-kinase"/>
</dbReference>
<dbReference type="InterPro" id="IPR011009">
    <property type="entry name" value="Kinase-like_dom_sf"/>
</dbReference>
<gene>
    <name evidence="3" type="ORF">FIV46_16785</name>
</gene>
<evidence type="ECO:0000256" key="2">
    <source>
        <dbReference type="PIRNR" id="PIRNR006221"/>
    </source>
</evidence>
<reference evidence="4" key="1">
    <citation type="submission" date="2019-06" db="EMBL/GenBank/DDBJ databases">
        <title>The complete genome of Emcibacter congregatus ZYLT.</title>
        <authorList>
            <person name="Zhao Z."/>
        </authorList>
    </citation>
    <scope>NUCLEOTIDE SEQUENCE [LARGE SCALE GENOMIC DNA]</scope>
    <source>
        <strain evidence="4">MCCC 1A06723</strain>
    </source>
</reference>
<dbReference type="SUPFAM" id="SSF56112">
    <property type="entry name" value="Protein kinase-like (PK-like)"/>
    <property type="match status" value="1"/>
</dbReference>